<evidence type="ECO:0000313" key="1">
    <source>
        <dbReference type="EMBL" id="KAL0163901.1"/>
    </source>
</evidence>
<proteinExistence type="predicted"/>
<feature type="non-terminal residue" evidence="1">
    <location>
        <position position="1"/>
    </location>
</feature>
<organism evidence="1 2">
    <name type="scientific">Cirrhinus mrigala</name>
    <name type="common">Mrigala</name>
    <dbReference type="NCBI Taxonomy" id="683832"/>
    <lineage>
        <taxon>Eukaryota</taxon>
        <taxon>Metazoa</taxon>
        <taxon>Chordata</taxon>
        <taxon>Craniata</taxon>
        <taxon>Vertebrata</taxon>
        <taxon>Euteleostomi</taxon>
        <taxon>Actinopterygii</taxon>
        <taxon>Neopterygii</taxon>
        <taxon>Teleostei</taxon>
        <taxon>Ostariophysi</taxon>
        <taxon>Cypriniformes</taxon>
        <taxon>Cyprinidae</taxon>
        <taxon>Labeoninae</taxon>
        <taxon>Labeonini</taxon>
        <taxon>Cirrhinus</taxon>
    </lineage>
</organism>
<gene>
    <name evidence="1" type="ORF">M9458_039654</name>
</gene>
<accession>A0ABD0NRM6</accession>
<feature type="non-terminal residue" evidence="1">
    <location>
        <position position="90"/>
    </location>
</feature>
<name>A0ABD0NRM6_CIRMR</name>
<dbReference type="EMBL" id="JAMKFB020000020">
    <property type="protein sequence ID" value="KAL0163901.1"/>
    <property type="molecule type" value="Genomic_DNA"/>
</dbReference>
<sequence>VTIEVLDDPPMEVDMDLVKEWSNDWPTSSPSSTVEWLGGKKLFWPLFWGYTDVDSGEDGTGQAVEEDDDYVLDWARQVAIGKAHGLNTIM</sequence>
<keyword evidence="2" id="KW-1185">Reference proteome</keyword>
<comment type="caution">
    <text evidence="1">The sequence shown here is derived from an EMBL/GenBank/DDBJ whole genome shotgun (WGS) entry which is preliminary data.</text>
</comment>
<dbReference type="AlphaFoldDB" id="A0ABD0NRM6"/>
<dbReference type="Proteomes" id="UP001529510">
    <property type="component" value="Unassembled WGS sequence"/>
</dbReference>
<evidence type="ECO:0000313" key="2">
    <source>
        <dbReference type="Proteomes" id="UP001529510"/>
    </source>
</evidence>
<reference evidence="1 2" key="1">
    <citation type="submission" date="2024-05" db="EMBL/GenBank/DDBJ databases">
        <title>Genome sequencing and assembly of Indian major carp, Cirrhinus mrigala (Hamilton, 1822).</title>
        <authorList>
            <person name="Mohindra V."/>
            <person name="Chowdhury L.M."/>
            <person name="Lal K."/>
            <person name="Jena J.K."/>
        </authorList>
    </citation>
    <scope>NUCLEOTIDE SEQUENCE [LARGE SCALE GENOMIC DNA]</scope>
    <source>
        <strain evidence="1">CM1030</strain>
        <tissue evidence="1">Blood</tissue>
    </source>
</reference>
<protein>
    <submittedName>
        <fullName evidence="1">Uncharacterized protein</fullName>
    </submittedName>
</protein>